<sequence>MAAAEPSPRRVGFVGAGRMAGAIAQGLIRAAILQGPEESRSIGK</sequence>
<proteinExistence type="predicted"/>
<dbReference type="Proteomes" id="UP000236370">
    <property type="component" value="Unassembled WGS sequence"/>
</dbReference>
<accession>A0A2J8LG02</accession>
<dbReference type="Gene3D" id="3.40.50.720">
    <property type="entry name" value="NAD(P)-binding Rossmann-like Domain"/>
    <property type="match status" value="1"/>
</dbReference>
<dbReference type="EMBL" id="NBAG03000294">
    <property type="protein sequence ID" value="PNI46192.1"/>
    <property type="molecule type" value="Genomic_DNA"/>
</dbReference>
<reference evidence="1 2" key="1">
    <citation type="submission" date="2017-12" db="EMBL/GenBank/DDBJ databases">
        <title>High-resolution comparative analysis of great ape genomes.</title>
        <authorList>
            <person name="Pollen A."/>
            <person name="Hastie A."/>
            <person name="Hormozdiari F."/>
            <person name="Dougherty M."/>
            <person name="Liu R."/>
            <person name="Chaisson M."/>
            <person name="Hoppe E."/>
            <person name="Hill C."/>
            <person name="Pang A."/>
            <person name="Hillier L."/>
            <person name="Baker C."/>
            <person name="Armstrong J."/>
            <person name="Shendure J."/>
            <person name="Paten B."/>
            <person name="Wilson R."/>
            <person name="Chao H."/>
            <person name="Schneider V."/>
            <person name="Ventura M."/>
            <person name="Kronenberg Z."/>
            <person name="Murali S."/>
            <person name="Gordon D."/>
            <person name="Cantsilieris S."/>
            <person name="Munson K."/>
            <person name="Nelson B."/>
            <person name="Raja A."/>
            <person name="Underwood J."/>
            <person name="Diekhans M."/>
            <person name="Fiddes I."/>
            <person name="Haussler D."/>
            <person name="Eichler E."/>
        </authorList>
    </citation>
    <scope>NUCLEOTIDE SEQUENCE [LARGE SCALE GENOMIC DNA]</scope>
    <source>
        <strain evidence="1">Yerkes chimp pedigree #C0471</strain>
    </source>
</reference>
<gene>
    <name evidence="1" type="ORF">CK820_G0029258</name>
</gene>
<organism evidence="1 2">
    <name type="scientific">Pan troglodytes</name>
    <name type="common">Chimpanzee</name>
    <dbReference type="NCBI Taxonomy" id="9598"/>
    <lineage>
        <taxon>Eukaryota</taxon>
        <taxon>Metazoa</taxon>
        <taxon>Chordata</taxon>
        <taxon>Craniata</taxon>
        <taxon>Vertebrata</taxon>
        <taxon>Euteleostomi</taxon>
        <taxon>Mammalia</taxon>
        <taxon>Eutheria</taxon>
        <taxon>Euarchontoglires</taxon>
        <taxon>Primates</taxon>
        <taxon>Haplorrhini</taxon>
        <taxon>Catarrhini</taxon>
        <taxon>Hominidae</taxon>
        <taxon>Pan</taxon>
    </lineage>
</organism>
<evidence type="ECO:0000313" key="2">
    <source>
        <dbReference type="Proteomes" id="UP000236370"/>
    </source>
</evidence>
<dbReference type="InterPro" id="IPR036291">
    <property type="entry name" value="NAD(P)-bd_dom_sf"/>
</dbReference>
<protein>
    <submittedName>
        <fullName evidence="1">PYCR3 isoform 3</fullName>
    </submittedName>
</protein>
<comment type="caution">
    <text evidence="1">The sequence shown here is derived from an EMBL/GenBank/DDBJ whole genome shotgun (WGS) entry which is preliminary data.</text>
</comment>
<dbReference type="AlphaFoldDB" id="A0A2J8LG02"/>
<name>A0A2J8LG02_PANTR</name>
<dbReference type="SMR" id="A0A2J8LG02"/>
<dbReference type="SUPFAM" id="SSF51735">
    <property type="entry name" value="NAD(P)-binding Rossmann-fold domains"/>
    <property type="match status" value="1"/>
</dbReference>
<evidence type="ECO:0000313" key="1">
    <source>
        <dbReference type="EMBL" id="PNI46192.1"/>
    </source>
</evidence>